<dbReference type="GO" id="GO:0006006">
    <property type="term" value="P:glucose metabolic process"/>
    <property type="evidence" value="ECO:0007669"/>
    <property type="project" value="TreeGrafter"/>
</dbReference>
<evidence type="ECO:0000256" key="8">
    <source>
        <dbReference type="ARBA" id="ARBA00023277"/>
    </source>
</evidence>
<comment type="subunit">
    <text evidence="4">Monomer.</text>
</comment>
<evidence type="ECO:0000256" key="1">
    <source>
        <dbReference type="ARBA" id="ARBA00004496"/>
    </source>
</evidence>
<feature type="binding site" evidence="11">
    <location>
        <position position="252"/>
    </location>
    <ligand>
        <name>beta-D-galactose</name>
        <dbReference type="ChEBI" id="CHEBI:27667"/>
    </ligand>
</feature>
<gene>
    <name evidence="13" type="ORF">M6D89_00155</name>
</gene>
<feature type="active site" description="Proton donor" evidence="10">
    <location>
        <position position="182"/>
    </location>
</feature>
<protein>
    <recommendedName>
        <fullName evidence="9">Aldose 1-epimerase</fullName>
        <ecNumber evidence="9">5.1.3.3</ecNumber>
    </recommendedName>
</protein>
<dbReference type="InterPro" id="IPR015443">
    <property type="entry name" value="Aldose_1-epimerase"/>
</dbReference>
<name>A0A9X2KRC3_9GAMM</name>
<dbReference type="GO" id="GO:0005737">
    <property type="term" value="C:cytoplasm"/>
    <property type="evidence" value="ECO:0007669"/>
    <property type="project" value="UniProtKB-SubCell"/>
</dbReference>
<keyword evidence="6" id="KW-0597">Phosphoprotein</keyword>
<reference evidence="13" key="2">
    <citation type="submission" date="2023-01" db="EMBL/GenBank/DDBJ databases">
        <title>Gilvimarinus xylanilyticus HB14 isolated from Caulerpa lentillifera aquaculture base in Hainan, China.</title>
        <authorList>
            <person name="Zhang Y.-J."/>
        </authorList>
    </citation>
    <scope>NUCLEOTIDE SEQUENCE</scope>
    <source>
        <strain evidence="13">HB14</strain>
    </source>
</reference>
<dbReference type="Pfam" id="PF01263">
    <property type="entry name" value="Aldose_epim"/>
    <property type="match status" value="1"/>
</dbReference>
<dbReference type="CDD" id="cd09019">
    <property type="entry name" value="galactose_mutarotase_like"/>
    <property type="match status" value="1"/>
</dbReference>
<comment type="pathway">
    <text evidence="2 9">Carbohydrate metabolism; hexose metabolism.</text>
</comment>
<dbReference type="PIRSF" id="PIRSF005096">
    <property type="entry name" value="GALM"/>
    <property type="match status" value="1"/>
</dbReference>
<dbReference type="FunFam" id="2.70.98.10:FF:000003">
    <property type="entry name" value="Aldose 1-epimerase"/>
    <property type="match status" value="1"/>
</dbReference>
<dbReference type="InterPro" id="IPR014718">
    <property type="entry name" value="GH-type_carb-bd"/>
</dbReference>
<feature type="binding site" evidence="12">
    <location>
        <begin position="81"/>
        <end position="82"/>
    </location>
    <ligand>
        <name>beta-D-galactose</name>
        <dbReference type="ChEBI" id="CHEBI:27667"/>
    </ligand>
</feature>
<comment type="caution">
    <text evidence="13">The sequence shown here is derived from an EMBL/GenBank/DDBJ whole genome shotgun (WGS) entry which is preliminary data.</text>
</comment>
<feature type="binding site" evidence="12">
    <location>
        <begin position="182"/>
        <end position="184"/>
    </location>
    <ligand>
        <name>beta-D-galactose</name>
        <dbReference type="ChEBI" id="CHEBI:27667"/>
    </ligand>
</feature>
<dbReference type="EMBL" id="JAMFTH010000001">
    <property type="protein sequence ID" value="MCP8897701.1"/>
    <property type="molecule type" value="Genomic_DNA"/>
</dbReference>
<dbReference type="RefSeq" id="WP_253966003.1">
    <property type="nucleotide sequence ID" value="NZ_JAMFTH010000001.1"/>
</dbReference>
<comment type="similarity">
    <text evidence="3 9">Belongs to the aldose epimerase family.</text>
</comment>
<dbReference type="Gene3D" id="2.70.98.10">
    <property type="match status" value="1"/>
</dbReference>
<evidence type="ECO:0000256" key="11">
    <source>
        <dbReference type="PIRSR" id="PIRSR005096-2"/>
    </source>
</evidence>
<evidence type="ECO:0000256" key="10">
    <source>
        <dbReference type="PIRSR" id="PIRSR005096-1"/>
    </source>
</evidence>
<evidence type="ECO:0000256" key="4">
    <source>
        <dbReference type="ARBA" id="ARBA00011245"/>
    </source>
</evidence>
<evidence type="ECO:0000313" key="13">
    <source>
        <dbReference type="EMBL" id="MCP8897701.1"/>
    </source>
</evidence>
<dbReference type="Proteomes" id="UP001139319">
    <property type="component" value="Unassembled WGS sequence"/>
</dbReference>
<keyword evidence="14" id="KW-1185">Reference proteome</keyword>
<dbReference type="PANTHER" id="PTHR10091">
    <property type="entry name" value="ALDOSE-1-EPIMERASE"/>
    <property type="match status" value="1"/>
</dbReference>
<dbReference type="InterPro" id="IPR011013">
    <property type="entry name" value="Gal_mutarotase_sf_dom"/>
</dbReference>
<keyword evidence="7 9" id="KW-0413">Isomerase</keyword>
<dbReference type="InterPro" id="IPR008183">
    <property type="entry name" value="Aldose_1/G6P_1-epimerase"/>
</dbReference>
<dbReference type="PANTHER" id="PTHR10091:SF0">
    <property type="entry name" value="GALACTOSE MUTAROTASE"/>
    <property type="match status" value="1"/>
</dbReference>
<evidence type="ECO:0000256" key="9">
    <source>
        <dbReference type="PIRNR" id="PIRNR005096"/>
    </source>
</evidence>
<dbReference type="GO" id="GO:0004034">
    <property type="term" value="F:aldose 1-epimerase activity"/>
    <property type="evidence" value="ECO:0007669"/>
    <property type="project" value="UniProtKB-EC"/>
</dbReference>
<dbReference type="InterPro" id="IPR047215">
    <property type="entry name" value="Galactose_mutarotase-like"/>
</dbReference>
<comment type="subcellular location">
    <subcellularLocation>
        <location evidence="1">Cytoplasm</location>
    </subcellularLocation>
</comment>
<evidence type="ECO:0000256" key="2">
    <source>
        <dbReference type="ARBA" id="ARBA00005028"/>
    </source>
</evidence>
<dbReference type="GO" id="GO:0030246">
    <property type="term" value="F:carbohydrate binding"/>
    <property type="evidence" value="ECO:0007669"/>
    <property type="project" value="InterPro"/>
</dbReference>
<evidence type="ECO:0000313" key="14">
    <source>
        <dbReference type="Proteomes" id="UP001139319"/>
    </source>
</evidence>
<evidence type="ECO:0000256" key="3">
    <source>
        <dbReference type="ARBA" id="ARBA00006206"/>
    </source>
</evidence>
<keyword evidence="5" id="KW-0963">Cytoplasm</keyword>
<sequence>MFDISVDDFGALPDGREAQLYTLTNEQGMSVKITNYGGIITELWAPDKNGTSADVVLGFDKLEDYLDGSPYFGALIGRVGNRIDGGKFTLDGKIYQLAKNENDTSHLHGGNVGFDKVLWDAETEVTEDGAELHLEYVSADGEEGYPGELTVNVTYRLTADNELYTDYKATTTKATPVNLTQHSYFNLAGKGSVEDQLMMINADKYTPINDVLIPTGKLADVAGTPFDLGEPKAIGAEVNADHPQLKIAGGYDHNYVLNKPQEGEMSLAAEVVDPQSGRVLQVHTTEPGIQFYSGNFLDGTLTGKGGEVYEKHAGFCLEPQHFPDSPNQSNFKSIILQPGDVYSSTMTFSFSVSK</sequence>
<dbReference type="SUPFAM" id="SSF74650">
    <property type="entry name" value="Galactose mutarotase-like"/>
    <property type="match status" value="1"/>
</dbReference>
<accession>A0A9X2KRC3</accession>
<reference evidence="13" key="1">
    <citation type="submission" date="2022-05" db="EMBL/GenBank/DDBJ databases">
        <authorList>
            <person name="Sun H.-N."/>
        </authorList>
    </citation>
    <scope>NUCLEOTIDE SEQUENCE</scope>
    <source>
        <strain evidence="13">HB14</strain>
    </source>
</reference>
<evidence type="ECO:0000256" key="5">
    <source>
        <dbReference type="ARBA" id="ARBA00022490"/>
    </source>
</evidence>
<dbReference type="AlphaFoldDB" id="A0A9X2KRC3"/>
<comment type="catalytic activity">
    <reaction evidence="9">
        <text>alpha-D-glucose = beta-D-glucose</text>
        <dbReference type="Rhea" id="RHEA:10264"/>
        <dbReference type="ChEBI" id="CHEBI:15903"/>
        <dbReference type="ChEBI" id="CHEBI:17925"/>
        <dbReference type="EC" id="5.1.3.3"/>
    </reaction>
</comment>
<feature type="active site" description="Proton acceptor" evidence="10">
    <location>
        <position position="318"/>
    </location>
</feature>
<organism evidence="13 14">
    <name type="scientific">Gilvimarinus xylanilyticus</name>
    <dbReference type="NCBI Taxonomy" id="2944139"/>
    <lineage>
        <taxon>Bacteria</taxon>
        <taxon>Pseudomonadati</taxon>
        <taxon>Pseudomonadota</taxon>
        <taxon>Gammaproteobacteria</taxon>
        <taxon>Cellvibrionales</taxon>
        <taxon>Cellvibrionaceae</taxon>
        <taxon>Gilvimarinus</taxon>
    </lineage>
</organism>
<dbReference type="NCBIfam" id="NF008277">
    <property type="entry name" value="PRK11055.1"/>
    <property type="match status" value="1"/>
</dbReference>
<dbReference type="EC" id="5.1.3.3" evidence="9"/>
<proteinExistence type="inferred from homology"/>
<evidence type="ECO:0000256" key="7">
    <source>
        <dbReference type="ARBA" id="ARBA00023235"/>
    </source>
</evidence>
<evidence type="ECO:0000256" key="12">
    <source>
        <dbReference type="PIRSR" id="PIRSR005096-3"/>
    </source>
</evidence>
<dbReference type="GO" id="GO:0033499">
    <property type="term" value="P:galactose catabolic process via UDP-galactose, Leloir pathway"/>
    <property type="evidence" value="ECO:0007669"/>
    <property type="project" value="TreeGrafter"/>
</dbReference>
<keyword evidence="8 9" id="KW-0119">Carbohydrate metabolism</keyword>
<evidence type="ECO:0000256" key="6">
    <source>
        <dbReference type="ARBA" id="ARBA00022553"/>
    </source>
</evidence>